<dbReference type="SUPFAM" id="SSF116846">
    <property type="entry name" value="MIT domain"/>
    <property type="match status" value="1"/>
</dbReference>
<proteinExistence type="predicted"/>
<comment type="caution">
    <text evidence="1">The sequence shown here is derived from an EMBL/GenBank/DDBJ whole genome shotgun (WGS) entry which is preliminary data.</text>
</comment>
<dbReference type="EMBL" id="JAAAIL010000098">
    <property type="protein sequence ID" value="KAG0279857.1"/>
    <property type="molecule type" value="Genomic_DNA"/>
</dbReference>
<reference evidence="1" key="1">
    <citation type="journal article" date="2020" name="Fungal Divers.">
        <title>Resolving the Mortierellaceae phylogeny through synthesis of multi-gene phylogenetics and phylogenomics.</title>
        <authorList>
            <person name="Vandepol N."/>
            <person name="Liber J."/>
            <person name="Desiro A."/>
            <person name="Na H."/>
            <person name="Kennedy M."/>
            <person name="Barry K."/>
            <person name="Grigoriev I.V."/>
            <person name="Miller A.N."/>
            <person name="O'Donnell K."/>
            <person name="Stajich J.E."/>
            <person name="Bonito G."/>
        </authorList>
    </citation>
    <scope>NUCLEOTIDE SEQUENCE</scope>
    <source>
        <strain evidence="1">NRRL 28262</strain>
    </source>
</reference>
<feature type="non-terminal residue" evidence="1">
    <location>
        <position position="117"/>
    </location>
</feature>
<dbReference type="Gene3D" id="1.20.58.80">
    <property type="entry name" value="Phosphotransferase system, lactose/cellobiose-type IIA subunit"/>
    <property type="match status" value="1"/>
</dbReference>
<dbReference type="Proteomes" id="UP001194580">
    <property type="component" value="Unassembled WGS sequence"/>
</dbReference>
<keyword evidence="2" id="KW-1185">Reference proteome</keyword>
<gene>
    <name evidence="1" type="ORF">BGZ95_012083</name>
</gene>
<dbReference type="AlphaFoldDB" id="A0AAD4DJV6"/>
<organism evidence="1 2">
    <name type="scientific">Linnemannia exigua</name>
    <dbReference type="NCBI Taxonomy" id="604196"/>
    <lineage>
        <taxon>Eukaryota</taxon>
        <taxon>Fungi</taxon>
        <taxon>Fungi incertae sedis</taxon>
        <taxon>Mucoromycota</taxon>
        <taxon>Mortierellomycotina</taxon>
        <taxon>Mortierellomycetes</taxon>
        <taxon>Mortierellales</taxon>
        <taxon>Mortierellaceae</taxon>
        <taxon>Linnemannia</taxon>
    </lineage>
</organism>
<dbReference type="InterPro" id="IPR036181">
    <property type="entry name" value="MIT_dom_sf"/>
</dbReference>
<sequence length="117" mass="13068">MDSTLTYIASKTTHRGEKRAESKLITPEDAPYLKLNRKLIDQAITLAGLAIEKEEFSKTMDDEAADDAFELYLAAIATLMHSLPIETCDPLRREAFQSQLRGFLDEHQLDAAAPLTT</sequence>
<evidence type="ECO:0000313" key="1">
    <source>
        <dbReference type="EMBL" id="KAG0279857.1"/>
    </source>
</evidence>
<evidence type="ECO:0000313" key="2">
    <source>
        <dbReference type="Proteomes" id="UP001194580"/>
    </source>
</evidence>
<accession>A0AAD4DJV6</accession>
<protein>
    <submittedName>
        <fullName evidence="1">Uncharacterized protein</fullName>
    </submittedName>
</protein>
<name>A0AAD4DJV6_9FUNG</name>